<feature type="transmembrane region" description="Helical" evidence="1">
    <location>
        <begin position="88"/>
        <end position="107"/>
    </location>
</feature>
<evidence type="ECO:0000313" key="4">
    <source>
        <dbReference type="Proteomes" id="UP000236910"/>
    </source>
</evidence>
<dbReference type="PROSITE" id="PS51832">
    <property type="entry name" value="HD_GYP"/>
    <property type="match status" value="1"/>
</dbReference>
<dbReference type="Proteomes" id="UP000236910">
    <property type="component" value="Unassembled WGS sequence"/>
</dbReference>
<evidence type="ECO:0000259" key="2">
    <source>
        <dbReference type="PROSITE" id="PS51832"/>
    </source>
</evidence>
<dbReference type="Pfam" id="PF13487">
    <property type="entry name" value="HD_5"/>
    <property type="match status" value="1"/>
</dbReference>
<protein>
    <recommendedName>
        <fullName evidence="2">HD-GYP domain-containing protein</fullName>
    </recommendedName>
</protein>
<dbReference type="PANTHER" id="PTHR45228:SF5">
    <property type="entry name" value="CYCLIC DI-GMP PHOSPHODIESTERASE VC_1348-RELATED"/>
    <property type="match status" value="1"/>
</dbReference>
<sequence>TLFFVRHIDNLKTEFDTAIITFNPIFHDQEIKKLIPILDKIEHLPFARHQDILAVKLAFSTLKTDLAPLQLSVSTLFNNAIIDLINELFLIMLFTFLFFLALSYILISISQKKLLKEVTVLSENIENIFRPDPVNRYHTNIKKLKPIESTVQKIVDRYKVYKIMKEITFNAMTVEDLTRGIYDNLKNILKFNRIAFASVEGDRIVAFVAFSDSKTLKLKSGFSQKIHQNSLSKIKKDEIRYIKDLEEHLRENPKSEGTKLLVEEGMNSSITIPIFIGDEVRGFLFMNSFEKDGFKNLDKEIIEQIRDILNISYQKTILTTKMVIAAATSFTKLSEKRDNETGAHIVRMATYSKIIGEGLSRHKVYSSFIDESLLNEIYLQAPLHDIGKIGIPDYILLKKGKLSQEEFEIMKTHTVIGWEILDQFDVEASKFGRNFFTIGKSIARSHHERWDGKGYPDGLSGGKIPLCARIVAVGDVFDALTTRRPYKAPFDFEDAFEMILSESGTHFDPEVIKAFEEQKESIRDFYEEFKKENPSEYT</sequence>
<gene>
    <name evidence="3" type="ORF">C0175_01020</name>
</gene>
<dbReference type="InterPro" id="IPR037522">
    <property type="entry name" value="HD_GYP_dom"/>
</dbReference>
<dbReference type="EMBL" id="PNIX01000060">
    <property type="protein sequence ID" value="PMP83874.1"/>
    <property type="molecule type" value="Genomic_DNA"/>
</dbReference>
<dbReference type="SMART" id="SM00471">
    <property type="entry name" value="HDc"/>
    <property type="match status" value="1"/>
</dbReference>
<comment type="caution">
    <text evidence="3">The sequence shown here is derived from an EMBL/GenBank/DDBJ whole genome shotgun (WGS) entry which is preliminary data.</text>
</comment>
<dbReference type="CDD" id="cd00077">
    <property type="entry name" value="HDc"/>
    <property type="match status" value="1"/>
</dbReference>
<dbReference type="PANTHER" id="PTHR45228">
    <property type="entry name" value="CYCLIC DI-GMP PHOSPHODIESTERASE TM_0186-RELATED"/>
    <property type="match status" value="1"/>
</dbReference>
<dbReference type="InterPro" id="IPR029016">
    <property type="entry name" value="GAF-like_dom_sf"/>
</dbReference>
<keyword evidence="1" id="KW-0812">Transmembrane</keyword>
<evidence type="ECO:0000313" key="3">
    <source>
        <dbReference type="EMBL" id="PMP83874.1"/>
    </source>
</evidence>
<dbReference type="AlphaFoldDB" id="A0A2J6X951"/>
<reference evidence="3 4" key="1">
    <citation type="submission" date="2018-01" db="EMBL/GenBank/DDBJ databases">
        <title>Metagenomic assembled genomes from two thermal pools in the Uzon Caldera, Kamchatka, Russia.</title>
        <authorList>
            <person name="Wilkins L."/>
            <person name="Ettinger C."/>
        </authorList>
    </citation>
    <scope>NUCLEOTIDE SEQUENCE [LARGE SCALE GENOMIC DNA]</scope>
    <source>
        <strain evidence="3">ARK-10</strain>
    </source>
</reference>
<keyword evidence="1" id="KW-0472">Membrane</keyword>
<dbReference type="Gene3D" id="3.30.450.40">
    <property type="match status" value="1"/>
</dbReference>
<evidence type="ECO:0000256" key="1">
    <source>
        <dbReference type="SAM" id="Phobius"/>
    </source>
</evidence>
<dbReference type="Gene3D" id="1.10.3210.10">
    <property type="entry name" value="Hypothetical protein af1432"/>
    <property type="match status" value="1"/>
</dbReference>
<name>A0A2J6X951_9BACT</name>
<feature type="domain" description="HD-GYP" evidence="2">
    <location>
        <begin position="319"/>
        <end position="531"/>
    </location>
</feature>
<keyword evidence="1" id="KW-1133">Transmembrane helix</keyword>
<organism evidence="3 4">
    <name type="scientific">Caldisericum exile</name>
    <dbReference type="NCBI Taxonomy" id="693075"/>
    <lineage>
        <taxon>Bacteria</taxon>
        <taxon>Pseudomonadati</taxon>
        <taxon>Caldisericota/Cryosericota group</taxon>
        <taxon>Caldisericota</taxon>
        <taxon>Caldisericia</taxon>
        <taxon>Caldisericales</taxon>
        <taxon>Caldisericaceae</taxon>
        <taxon>Caldisericum</taxon>
    </lineage>
</organism>
<dbReference type="InterPro" id="IPR003607">
    <property type="entry name" value="HD/PDEase_dom"/>
</dbReference>
<dbReference type="SUPFAM" id="SSF109604">
    <property type="entry name" value="HD-domain/PDEase-like"/>
    <property type="match status" value="1"/>
</dbReference>
<dbReference type="InterPro" id="IPR052020">
    <property type="entry name" value="Cyclic_di-GMP/3'3'-cGAMP_PDE"/>
</dbReference>
<accession>A0A2J6X951</accession>
<dbReference type="SUPFAM" id="SSF55781">
    <property type="entry name" value="GAF domain-like"/>
    <property type="match status" value="1"/>
</dbReference>
<proteinExistence type="predicted"/>
<feature type="non-terminal residue" evidence="3">
    <location>
        <position position="1"/>
    </location>
</feature>